<dbReference type="InterPro" id="IPR059068">
    <property type="entry name" value="TPR_P4H"/>
</dbReference>
<comment type="subcellular location">
    <subcellularLocation>
        <location evidence="3">Endoplasmic reticulum lumen</location>
    </subcellularLocation>
</comment>
<evidence type="ECO:0000256" key="3">
    <source>
        <dbReference type="ARBA" id="ARBA00004319"/>
    </source>
</evidence>
<feature type="domain" description="Fe2OG dioxygenase" evidence="14">
    <location>
        <begin position="420"/>
        <end position="527"/>
    </location>
</feature>
<dbReference type="SMART" id="SM00702">
    <property type="entry name" value="P4Hc"/>
    <property type="match status" value="1"/>
</dbReference>
<name>A0A7M5VHE3_9CNID</name>
<evidence type="ECO:0000256" key="9">
    <source>
        <dbReference type="ARBA" id="ARBA00022964"/>
    </source>
</evidence>
<evidence type="ECO:0000256" key="1">
    <source>
        <dbReference type="ARBA" id="ARBA00001961"/>
    </source>
</evidence>
<reference evidence="15" key="1">
    <citation type="submission" date="2021-01" db="UniProtKB">
        <authorList>
            <consortium name="EnsemblMetazoa"/>
        </authorList>
    </citation>
    <scope>IDENTIFICATION</scope>
</reference>
<dbReference type="GO" id="GO:0005506">
    <property type="term" value="F:iron ion binding"/>
    <property type="evidence" value="ECO:0007669"/>
    <property type="project" value="InterPro"/>
</dbReference>
<feature type="chain" id="PRO_5029746020" description="procollagen-proline 4-dioxygenase" evidence="13">
    <location>
        <begin position="21"/>
        <end position="542"/>
    </location>
</feature>
<keyword evidence="6" id="KW-0479">Metal-binding</keyword>
<proteinExistence type="inferred from homology"/>
<sequence length="542" mass="62363">MWKSLALVLVVLCILEQGQCEVFTSMANMENLAETEQLLFSSFKTYLQAEEDRLKVLKNFMLRVEDAQKNVNLSDVAKYLGNPINTYLMLRRLSSEWRDVESFLSQDGEAAEDFKAIYDNAKMVLPTTEDHEGAMTALFRLQDTYKVPSNMLAKGIIPGVKSLSHHLEIREIYEIGLHAYDNQNYQYASEWMRTAYEEFGLNATIDGIKRNKVLDYLAYSEYKKGNLPEAFKLTKELAALKPKDKRILGNLEHYRYELRASQSTGKRGDPGTLTDEELYKNAKGGSQTEARSRRASLGDYEKLCRGEVRQQTKRELKKMKCWYKTNDPTLILKPQKFERIWADPEIFMLRDVITNRQIEQLKEEAYPILKRATIQDPITGQLRHADYRVSKSAWLSPSRHEFVRQIALRAQSATNLDIRSSEQLQIANYGIGGHYEPHFDHAREDEDKFTDLGMGNRIATVLYYLSDVEAGGATVFTVGKTAVFPSKGDAVFWYNLKRNGIGNPRTRHAACPVLVGTKWVSNFWIHEYNQEFRRPCALKSHL</sequence>
<dbReference type="InterPro" id="IPR011990">
    <property type="entry name" value="TPR-like_helical_dom_sf"/>
</dbReference>
<accession>A0A7M5VHE3</accession>
<dbReference type="GO" id="GO:0005788">
    <property type="term" value="C:endoplasmic reticulum lumen"/>
    <property type="evidence" value="ECO:0007669"/>
    <property type="project" value="UniProtKB-SubCell"/>
</dbReference>
<dbReference type="GO" id="GO:0031418">
    <property type="term" value="F:L-ascorbic acid binding"/>
    <property type="evidence" value="ECO:0007669"/>
    <property type="project" value="UniProtKB-KW"/>
</dbReference>
<keyword evidence="13" id="KW-0732">Signal</keyword>
<dbReference type="EC" id="1.14.11.2" evidence="5"/>
<evidence type="ECO:0000256" key="2">
    <source>
        <dbReference type="ARBA" id="ARBA00002035"/>
    </source>
</evidence>
<keyword evidence="11" id="KW-0408">Iron</keyword>
<dbReference type="InterPro" id="IPR013547">
    <property type="entry name" value="P4H_N"/>
</dbReference>
<evidence type="ECO:0000256" key="10">
    <source>
        <dbReference type="ARBA" id="ARBA00023002"/>
    </source>
</evidence>
<dbReference type="GO" id="GO:0004656">
    <property type="term" value="F:procollagen-proline 4-dioxygenase activity"/>
    <property type="evidence" value="ECO:0007669"/>
    <property type="project" value="UniProtKB-EC"/>
</dbReference>
<dbReference type="InterPro" id="IPR045054">
    <property type="entry name" value="P4HA-like"/>
</dbReference>
<dbReference type="PANTHER" id="PTHR10869:SF244">
    <property type="entry name" value="PROLYL 4-HYDROXYLASE SUBUNIT ALPHA-2"/>
    <property type="match status" value="1"/>
</dbReference>
<evidence type="ECO:0000256" key="13">
    <source>
        <dbReference type="SAM" id="SignalP"/>
    </source>
</evidence>
<evidence type="ECO:0000259" key="14">
    <source>
        <dbReference type="PROSITE" id="PS51471"/>
    </source>
</evidence>
<protein>
    <recommendedName>
        <fullName evidence="5">procollagen-proline 4-dioxygenase</fullName>
        <ecNumber evidence="5">1.14.11.2</ecNumber>
    </recommendedName>
</protein>
<dbReference type="Pfam" id="PF23558">
    <property type="entry name" value="TPR_P4H"/>
    <property type="match status" value="1"/>
</dbReference>
<comment type="cofactor">
    <cofactor evidence="1">
        <name>L-ascorbate</name>
        <dbReference type="ChEBI" id="CHEBI:38290"/>
    </cofactor>
</comment>
<dbReference type="FunFam" id="2.60.120.620:FF:000001">
    <property type="entry name" value="Prolyl 4-hydroxylase subunit alpha 2"/>
    <property type="match status" value="1"/>
</dbReference>
<dbReference type="AlphaFoldDB" id="A0A7M5VHE3"/>
<comment type="similarity">
    <text evidence="4">Belongs to the P4HA family.</text>
</comment>
<dbReference type="FunFam" id="1.25.40.10:FF:000006">
    <property type="entry name" value="Prolyl 4-hydroxylase subunit alpha 2"/>
    <property type="match status" value="1"/>
</dbReference>
<dbReference type="InterPro" id="IPR044862">
    <property type="entry name" value="Pro_4_hyd_alph_FE2OG_OXY"/>
</dbReference>
<dbReference type="EnsemblMetazoa" id="CLYHEMT012374.1">
    <property type="protein sequence ID" value="CLYHEMP012374.1"/>
    <property type="gene ID" value="CLYHEMG012374"/>
</dbReference>
<dbReference type="SUPFAM" id="SSF48452">
    <property type="entry name" value="TPR-like"/>
    <property type="match status" value="1"/>
</dbReference>
<evidence type="ECO:0000256" key="4">
    <source>
        <dbReference type="ARBA" id="ARBA00006511"/>
    </source>
</evidence>
<evidence type="ECO:0000313" key="16">
    <source>
        <dbReference type="Proteomes" id="UP000594262"/>
    </source>
</evidence>
<dbReference type="Gene3D" id="6.10.140.1460">
    <property type="match status" value="1"/>
</dbReference>
<dbReference type="Pfam" id="PF13640">
    <property type="entry name" value="2OG-FeII_Oxy_3"/>
    <property type="match status" value="1"/>
</dbReference>
<dbReference type="Pfam" id="PF08336">
    <property type="entry name" value="P4Ha_N"/>
    <property type="match status" value="1"/>
</dbReference>
<keyword evidence="10" id="KW-0560">Oxidoreductase</keyword>
<feature type="signal peptide" evidence="13">
    <location>
        <begin position="1"/>
        <end position="20"/>
    </location>
</feature>
<evidence type="ECO:0000256" key="5">
    <source>
        <dbReference type="ARBA" id="ARBA00012269"/>
    </source>
</evidence>
<keyword evidence="8" id="KW-0847">Vitamin C</keyword>
<dbReference type="InterPro" id="IPR006620">
    <property type="entry name" value="Pro_4_hyd_alph"/>
</dbReference>
<evidence type="ECO:0000313" key="15">
    <source>
        <dbReference type="EnsemblMetazoa" id="CLYHEMP012374.1"/>
    </source>
</evidence>
<evidence type="ECO:0000256" key="6">
    <source>
        <dbReference type="ARBA" id="ARBA00022723"/>
    </source>
</evidence>
<dbReference type="Gene3D" id="2.60.120.620">
    <property type="entry name" value="q2cbj1_9rhob like domain"/>
    <property type="match status" value="1"/>
</dbReference>
<comment type="function">
    <text evidence="2">Catalyzes the post-translational formation of 4-hydroxyproline in -Xaa-Pro-Gly- sequences in collagens and other proteins.</text>
</comment>
<keyword evidence="12" id="KW-0325">Glycoprotein</keyword>
<dbReference type="Gene3D" id="1.25.40.10">
    <property type="entry name" value="Tetratricopeptide repeat domain"/>
    <property type="match status" value="1"/>
</dbReference>
<keyword evidence="7" id="KW-0256">Endoplasmic reticulum</keyword>
<evidence type="ECO:0000256" key="7">
    <source>
        <dbReference type="ARBA" id="ARBA00022824"/>
    </source>
</evidence>
<dbReference type="PROSITE" id="PS51471">
    <property type="entry name" value="FE2OG_OXY"/>
    <property type="match status" value="1"/>
</dbReference>
<dbReference type="OrthoDB" id="420380at2759"/>
<keyword evidence="16" id="KW-1185">Reference proteome</keyword>
<keyword evidence="9" id="KW-0223">Dioxygenase</keyword>
<dbReference type="PANTHER" id="PTHR10869">
    <property type="entry name" value="PROLYL 4-HYDROXYLASE ALPHA SUBUNIT"/>
    <property type="match status" value="1"/>
</dbReference>
<evidence type="ECO:0000256" key="12">
    <source>
        <dbReference type="ARBA" id="ARBA00023180"/>
    </source>
</evidence>
<evidence type="ECO:0000256" key="11">
    <source>
        <dbReference type="ARBA" id="ARBA00023004"/>
    </source>
</evidence>
<dbReference type="Proteomes" id="UP000594262">
    <property type="component" value="Unplaced"/>
</dbReference>
<dbReference type="InterPro" id="IPR005123">
    <property type="entry name" value="Oxoglu/Fe-dep_dioxygenase_dom"/>
</dbReference>
<evidence type="ECO:0000256" key="8">
    <source>
        <dbReference type="ARBA" id="ARBA00022896"/>
    </source>
</evidence>
<organism evidence="15 16">
    <name type="scientific">Clytia hemisphaerica</name>
    <dbReference type="NCBI Taxonomy" id="252671"/>
    <lineage>
        <taxon>Eukaryota</taxon>
        <taxon>Metazoa</taxon>
        <taxon>Cnidaria</taxon>
        <taxon>Hydrozoa</taxon>
        <taxon>Hydroidolina</taxon>
        <taxon>Leptothecata</taxon>
        <taxon>Obeliida</taxon>
        <taxon>Clytiidae</taxon>
        <taxon>Clytia</taxon>
    </lineage>
</organism>